<evidence type="ECO:0000313" key="1">
    <source>
        <dbReference type="EMBL" id="KAF7720679.1"/>
    </source>
</evidence>
<dbReference type="EMBL" id="JABAYA010000414">
    <property type="protein sequence ID" value="KAF7720679.1"/>
    <property type="molecule type" value="Genomic_DNA"/>
</dbReference>
<gene>
    <name evidence="1" type="ORF">EC973_006541</name>
</gene>
<dbReference type="Proteomes" id="UP000605846">
    <property type="component" value="Unassembled WGS sequence"/>
</dbReference>
<organism evidence="1 2">
    <name type="scientific">Apophysomyces ossiformis</name>
    <dbReference type="NCBI Taxonomy" id="679940"/>
    <lineage>
        <taxon>Eukaryota</taxon>
        <taxon>Fungi</taxon>
        <taxon>Fungi incertae sedis</taxon>
        <taxon>Mucoromycota</taxon>
        <taxon>Mucoromycotina</taxon>
        <taxon>Mucoromycetes</taxon>
        <taxon>Mucorales</taxon>
        <taxon>Mucorineae</taxon>
        <taxon>Mucoraceae</taxon>
        <taxon>Apophysomyces</taxon>
    </lineage>
</organism>
<protein>
    <submittedName>
        <fullName evidence="1">Uncharacterized protein</fullName>
    </submittedName>
</protein>
<evidence type="ECO:0000313" key="2">
    <source>
        <dbReference type="Proteomes" id="UP000605846"/>
    </source>
</evidence>
<reference evidence="1" key="1">
    <citation type="submission" date="2020-01" db="EMBL/GenBank/DDBJ databases">
        <title>Genome Sequencing of Three Apophysomyces-Like Fungal Strains Confirms a Novel Fungal Genus in the Mucoromycota with divergent Burkholderia-like Endosymbiotic Bacteria.</title>
        <authorList>
            <person name="Stajich J.E."/>
            <person name="Macias A.M."/>
            <person name="Carter-House D."/>
            <person name="Lovett B."/>
            <person name="Kasson L.R."/>
            <person name="Berry K."/>
            <person name="Grigoriev I."/>
            <person name="Chang Y."/>
            <person name="Spatafora J."/>
            <person name="Kasson M.T."/>
        </authorList>
    </citation>
    <scope>NUCLEOTIDE SEQUENCE</scope>
    <source>
        <strain evidence="1">NRRL A-21654</strain>
    </source>
</reference>
<comment type="caution">
    <text evidence="1">The sequence shown here is derived from an EMBL/GenBank/DDBJ whole genome shotgun (WGS) entry which is preliminary data.</text>
</comment>
<proteinExistence type="predicted"/>
<name>A0A8H7EKQ2_9FUNG</name>
<keyword evidence="2" id="KW-1185">Reference proteome</keyword>
<accession>A0A8H7EKQ2</accession>
<sequence>MNRCMQAEWIYIDSYNNFSDYDFDPQNQVNLSGTNEDAEFTDLYETDEEDPKEIEININNIDDSDDDVGYYEINVDYIAEDEEAVQVYPDSIIQRHDQMELDLESNMEEENESNSELHPITYDFDNDENNLDQSTLCSLKLHALATKHSVSQEYQDKQMKLLNKFHASSDRILLKLPYLAKKELYKLYSIVPKTYNCYINSYMMYEEDNHSESYQICSEQQYQESRKWGRHDENFPRVPKAIVSQLPLSSQLAQLISTDNT</sequence>
<dbReference type="AlphaFoldDB" id="A0A8H7EKQ2"/>